<accession>A0A0E9USE6</accession>
<dbReference type="EMBL" id="GBXM01040699">
    <property type="protein sequence ID" value="JAH67878.1"/>
    <property type="molecule type" value="Transcribed_RNA"/>
</dbReference>
<reference evidence="1" key="1">
    <citation type="submission" date="2014-11" db="EMBL/GenBank/DDBJ databases">
        <authorList>
            <person name="Amaro Gonzalez C."/>
        </authorList>
    </citation>
    <scope>NUCLEOTIDE SEQUENCE</scope>
</reference>
<dbReference type="AlphaFoldDB" id="A0A0E9USE6"/>
<sequence>MAVSDFPHVLGFPSFSLQRNSSLFCASFRKPLKLTLITYVCFSP</sequence>
<protein>
    <submittedName>
        <fullName evidence="1">Uncharacterized protein</fullName>
    </submittedName>
</protein>
<name>A0A0E9USE6_ANGAN</name>
<evidence type="ECO:0000313" key="1">
    <source>
        <dbReference type="EMBL" id="JAH67878.1"/>
    </source>
</evidence>
<organism evidence="1">
    <name type="scientific">Anguilla anguilla</name>
    <name type="common">European freshwater eel</name>
    <name type="synonym">Muraena anguilla</name>
    <dbReference type="NCBI Taxonomy" id="7936"/>
    <lineage>
        <taxon>Eukaryota</taxon>
        <taxon>Metazoa</taxon>
        <taxon>Chordata</taxon>
        <taxon>Craniata</taxon>
        <taxon>Vertebrata</taxon>
        <taxon>Euteleostomi</taxon>
        <taxon>Actinopterygii</taxon>
        <taxon>Neopterygii</taxon>
        <taxon>Teleostei</taxon>
        <taxon>Anguilliformes</taxon>
        <taxon>Anguillidae</taxon>
        <taxon>Anguilla</taxon>
    </lineage>
</organism>
<proteinExistence type="predicted"/>
<reference evidence="1" key="2">
    <citation type="journal article" date="2015" name="Fish Shellfish Immunol.">
        <title>Early steps in the European eel (Anguilla anguilla)-Vibrio vulnificus interaction in the gills: Role of the RtxA13 toxin.</title>
        <authorList>
            <person name="Callol A."/>
            <person name="Pajuelo D."/>
            <person name="Ebbesson L."/>
            <person name="Teles M."/>
            <person name="MacKenzie S."/>
            <person name="Amaro C."/>
        </authorList>
    </citation>
    <scope>NUCLEOTIDE SEQUENCE</scope>
</reference>